<reference evidence="1 2" key="1">
    <citation type="journal article" date="2023" name="Life. Sci Alliance">
        <title>Evolutionary insights into 3D genome organization and epigenetic landscape of Vigna mungo.</title>
        <authorList>
            <person name="Junaid A."/>
            <person name="Singh B."/>
            <person name="Bhatia S."/>
        </authorList>
    </citation>
    <scope>NUCLEOTIDE SEQUENCE [LARGE SCALE GENOMIC DNA]</scope>
    <source>
        <strain evidence="1">Urdbean</strain>
    </source>
</reference>
<dbReference type="EMBL" id="CP144690">
    <property type="protein sequence ID" value="WVY89397.1"/>
    <property type="molecule type" value="Genomic_DNA"/>
</dbReference>
<organism evidence="1 2">
    <name type="scientific">Vigna mungo</name>
    <name type="common">Black gram</name>
    <name type="synonym">Phaseolus mungo</name>
    <dbReference type="NCBI Taxonomy" id="3915"/>
    <lineage>
        <taxon>Eukaryota</taxon>
        <taxon>Viridiplantae</taxon>
        <taxon>Streptophyta</taxon>
        <taxon>Embryophyta</taxon>
        <taxon>Tracheophyta</taxon>
        <taxon>Spermatophyta</taxon>
        <taxon>Magnoliopsida</taxon>
        <taxon>eudicotyledons</taxon>
        <taxon>Gunneridae</taxon>
        <taxon>Pentapetalae</taxon>
        <taxon>rosids</taxon>
        <taxon>fabids</taxon>
        <taxon>Fabales</taxon>
        <taxon>Fabaceae</taxon>
        <taxon>Papilionoideae</taxon>
        <taxon>50 kb inversion clade</taxon>
        <taxon>NPAAA clade</taxon>
        <taxon>indigoferoid/millettioid clade</taxon>
        <taxon>Phaseoleae</taxon>
        <taxon>Vigna</taxon>
    </lineage>
</organism>
<sequence length="123" mass="14376">MIESAVISMFAESFVEIVTNFHWIFRKPLPSFGTQIGSRSISIVIVGNPYPYRPSLYSIDMILQTAQLCLLLKLNDRIHVIHCHKLWIDIARLWIPIERRNLKVWCSRSSRKMAITLLRVDHT</sequence>
<keyword evidence="2" id="KW-1185">Reference proteome</keyword>
<name>A0AAQ3RE01_VIGMU</name>
<evidence type="ECO:0000313" key="2">
    <source>
        <dbReference type="Proteomes" id="UP001374535"/>
    </source>
</evidence>
<gene>
    <name evidence="1" type="ORF">V8G54_034911</name>
</gene>
<proteinExistence type="predicted"/>
<evidence type="ECO:0000313" key="1">
    <source>
        <dbReference type="EMBL" id="WVY89397.1"/>
    </source>
</evidence>
<accession>A0AAQ3RE01</accession>
<protein>
    <submittedName>
        <fullName evidence="1">Uncharacterized protein</fullName>
    </submittedName>
</protein>
<dbReference type="Proteomes" id="UP001374535">
    <property type="component" value="Chromosome 11"/>
</dbReference>
<dbReference type="AlphaFoldDB" id="A0AAQ3RE01"/>